<evidence type="ECO:0000256" key="1">
    <source>
        <dbReference type="ARBA" id="ARBA00007637"/>
    </source>
</evidence>
<evidence type="ECO:0000313" key="7">
    <source>
        <dbReference type="Proteomes" id="UP000626026"/>
    </source>
</evidence>
<keyword evidence="7" id="KW-1185">Reference proteome</keyword>
<dbReference type="RefSeq" id="WP_187784677.1">
    <property type="nucleotide sequence ID" value="NZ_JACTVA010000018.1"/>
</dbReference>
<dbReference type="InterPro" id="IPR036291">
    <property type="entry name" value="NAD(P)-bd_dom_sf"/>
</dbReference>
<dbReference type="PANTHER" id="PTHR43103">
    <property type="entry name" value="NUCLEOSIDE-DIPHOSPHATE-SUGAR EPIMERASE"/>
    <property type="match status" value="1"/>
</dbReference>
<dbReference type="PANTHER" id="PTHR43103:SF5">
    <property type="entry name" value="4-EPIMERASE, PUTATIVE (AFU_ORTHOLOGUE AFUA_7G00360)-RELATED"/>
    <property type="match status" value="1"/>
</dbReference>
<dbReference type="Proteomes" id="UP000626026">
    <property type="component" value="Unassembled WGS sequence"/>
</dbReference>
<feature type="domain" description="NAD-dependent epimerase/dehydratase" evidence="5">
    <location>
        <begin position="9"/>
        <end position="172"/>
    </location>
</feature>
<evidence type="ECO:0000259" key="5">
    <source>
        <dbReference type="Pfam" id="PF01370"/>
    </source>
</evidence>
<gene>
    <name evidence="6" type="ORF">IBL26_11765</name>
</gene>
<evidence type="ECO:0000256" key="3">
    <source>
        <dbReference type="ARBA" id="ARBA00023027"/>
    </source>
</evidence>
<feature type="compositionally biased region" description="Polar residues" evidence="4">
    <location>
        <begin position="264"/>
        <end position="273"/>
    </location>
</feature>
<protein>
    <submittedName>
        <fullName evidence="6">NAD(P)-dependent oxidoreductase</fullName>
    </submittedName>
</protein>
<evidence type="ECO:0000313" key="6">
    <source>
        <dbReference type="EMBL" id="MBC9207513.1"/>
    </source>
</evidence>
<dbReference type="EMBL" id="JACTVA010000018">
    <property type="protein sequence ID" value="MBC9207513.1"/>
    <property type="molecule type" value="Genomic_DNA"/>
</dbReference>
<keyword evidence="2" id="KW-0560">Oxidoreductase</keyword>
<dbReference type="InterPro" id="IPR001509">
    <property type="entry name" value="Epimerase_deHydtase"/>
</dbReference>
<evidence type="ECO:0000256" key="2">
    <source>
        <dbReference type="ARBA" id="ARBA00023002"/>
    </source>
</evidence>
<organism evidence="6 7">
    <name type="scientific">Teichococcus aerophilus</name>
    <dbReference type="NCBI Taxonomy" id="1224513"/>
    <lineage>
        <taxon>Bacteria</taxon>
        <taxon>Pseudomonadati</taxon>
        <taxon>Pseudomonadota</taxon>
        <taxon>Alphaproteobacteria</taxon>
        <taxon>Acetobacterales</taxon>
        <taxon>Roseomonadaceae</taxon>
        <taxon>Roseomonas</taxon>
    </lineage>
</organism>
<dbReference type="Pfam" id="PF01370">
    <property type="entry name" value="Epimerase"/>
    <property type="match status" value="1"/>
</dbReference>
<name>A0ABR7RM60_9PROT</name>
<proteinExistence type="inferred from homology"/>
<reference evidence="6 7" key="1">
    <citation type="journal article" date="2013" name="Int. J. Syst. Evol. Microbiol.">
        <title>Roseomonas aerophila sp. nov., isolated from air.</title>
        <authorList>
            <person name="Kim S.J."/>
            <person name="Weon H.Y."/>
            <person name="Ahn J.H."/>
            <person name="Hong S.B."/>
            <person name="Seok S.J."/>
            <person name="Whang K.S."/>
            <person name="Kwon S.W."/>
        </authorList>
    </citation>
    <scope>NUCLEOTIDE SEQUENCE [LARGE SCALE GENOMIC DNA]</scope>
    <source>
        <strain evidence="6 7">NBRC 108923</strain>
    </source>
</reference>
<sequence length="282" mass="30853">MTTPQQKPILLTGASGNLGRVLARELAAQGYTLRLTDLTPFPDDLPPGATFTKADLNDGVTILQLAEGCHSILHFGGASVDLPFEVVLGPNLRGMYHVYEAARREGARVLFASSNHSIGFHERPTGNEAKLDADCAFRPDSFYGLSKAYGELMGRLYWDKHGVENLNVRIGSSFPEPIDARMLSTWLSFQDLARLCAAFIEAPKVGHAVVWGASKNATTFWGADHRDRIGWEPQDSSDAFQDKVGNIFSGNPVVERYQGGGYTGNSYSRSQPSPRDAFDLDE</sequence>
<comment type="caution">
    <text evidence="6">The sequence shown here is derived from an EMBL/GenBank/DDBJ whole genome shotgun (WGS) entry which is preliminary data.</text>
</comment>
<keyword evidence="3" id="KW-0520">NAD</keyword>
<dbReference type="SUPFAM" id="SSF51735">
    <property type="entry name" value="NAD(P)-binding Rossmann-fold domains"/>
    <property type="match status" value="1"/>
</dbReference>
<evidence type="ECO:0000256" key="4">
    <source>
        <dbReference type="SAM" id="MobiDB-lite"/>
    </source>
</evidence>
<feature type="region of interest" description="Disordered" evidence="4">
    <location>
        <begin position="259"/>
        <end position="282"/>
    </location>
</feature>
<comment type="similarity">
    <text evidence="1">Belongs to the NAD(P)-dependent epimerase/dehydratase family.</text>
</comment>
<dbReference type="Gene3D" id="3.40.50.720">
    <property type="entry name" value="NAD(P)-binding Rossmann-like Domain"/>
    <property type="match status" value="1"/>
</dbReference>
<accession>A0ABR7RM60</accession>